<dbReference type="InParanoid" id="A0A0D0DWB0"/>
<sequence>MLQHGNQTPVRVPYCMAGNQPHPSAVDGGIRSWCMVLVTPSSRRPWSLANAIPLGWSLHTRRLASWSYCASPHQFGLDVYLLLLRRDAIGLLCDCGRSRDVIKGWGSGSLRLESKRGCRSLVRVTLERVKV</sequence>
<evidence type="ECO:0000313" key="2">
    <source>
        <dbReference type="Proteomes" id="UP000054538"/>
    </source>
</evidence>
<organism evidence="1 2">
    <name type="scientific">Paxillus rubicundulus Ve08.2h10</name>
    <dbReference type="NCBI Taxonomy" id="930991"/>
    <lineage>
        <taxon>Eukaryota</taxon>
        <taxon>Fungi</taxon>
        <taxon>Dikarya</taxon>
        <taxon>Basidiomycota</taxon>
        <taxon>Agaricomycotina</taxon>
        <taxon>Agaricomycetes</taxon>
        <taxon>Agaricomycetidae</taxon>
        <taxon>Boletales</taxon>
        <taxon>Paxilineae</taxon>
        <taxon>Paxillaceae</taxon>
        <taxon>Paxillus</taxon>
    </lineage>
</organism>
<dbReference type="AlphaFoldDB" id="A0A0D0DWB0"/>
<reference evidence="2" key="2">
    <citation type="submission" date="2015-01" db="EMBL/GenBank/DDBJ databases">
        <title>Evolutionary Origins and Diversification of the Mycorrhizal Mutualists.</title>
        <authorList>
            <consortium name="DOE Joint Genome Institute"/>
            <consortium name="Mycorrhizal Genomics Consortium"/>
            <person name="Kohler A."/>
            <person name="Kuo A."/>
            <person name="Nagy L.G."/>
            <person name="Floudas D."/>
            <person name="Copeland A."/>
            <person name="Barry K.W."/>
            <person name="Cichocki N."/>
            <person name="Veneault-Fourrey C."/>
            <person name="LaButti K."/>
            <person name="Lindquist E.A."/>
            <person name="Lipzen A."/>
            <person name="Lundell T."/>
            <person name="Morin E."/>
            <person name="Murat C."/>
            <person name="Riley R."/>
            <person name="Ohm R."/>
            <person name="Sun H."/>
            <person name="Tunlid A."/>
            <person name="Henrissat B."/>
            <person name="Grigoriev I.V."/>
            <person name="Hibbett D.S."/>
            <person name="Martin F."/>
        </authorList>
    </citation>
    <scope>NUCLEOTIDE SEQUENCE [LARGE SCALE GENOMIC DNA]</scope>
    <source>
        <strain evidence="2">Ve08.2h10</strain>
    </source>
</reference>
<dbReference type="HOGENOM" id="CLU_1928289_0_0_1"/>
<evidence type="ECO:0000313" key="1">
    <source>
        <dbReference type="EMBL" id="KIK94096.1"/>
    </source>
</evidence>
<keyword evidence="2" id="KW-1185">Reference proteome</keyword>
<accession>A0A0D0DWB0</accession>
<reference evidence="1 2" key="1">
    <citation type="submission" date="2014-04" db="EMBL/GenBank/DDBJ databases">
        <authorList>
            <consortium name="DOE Joint Genome Institute"/>
            <person name="Kuo A."/>
            <person name="Kohler A."/>
            <person name="Jargeat P."/>
            <person name="Nagy L.G."/>
            <person name="Floudas D."/>
            <person name="Copeland A."/>
            <person name="Barry K.W."/>
            <person name="Cichocki N."/>
            <person name="Veneault-Fourrey C."/>
            <person name="LaButti K."/>
            <person name="Lindquist E.A."/>
            <person name="Lipzen A."/>
            <person name="Lundell T."/>
            <person name="Morin E."/>
            <person name="Murat C."/>
            <person name="Sun H."/>
            <person name="Tunlid A."/>
            <person name="Henrissat B."/>
            <person name="Grigoriev I.V."/>
            <person name="Hibbett D.S."/>
            <person name="Martin F."/>
            <person name="Nordberg H.P."/>
            <person name="Cantor M.N."/>
            <person name="Hua S.X."/>
        </authorList>
    </citation>
    <scope>NUCLEOTIDE SEQUENCE [LARGE SCALE GENOMIC DNA]</scope>
    <source>
        <strain evidence="1 2">Ve08.2h10</strain>
    </source>
</reference>
<protein>
    <submittedName>
        <fullName evidence="1">Uncharacterized protein</fullName>
    </submittedName>
</protein>
<dbReference type="Proteomes" id="UP000054538">
    <property type="component" value="Unassembled WGS sequence"/>
</dbReference>
<proteinExistence type="predicted"/>
<name>A0A0D0DWB0_9AGAM</name>
<gene>
    <name evidence="1" type="ORF">PAXRUDRAFT_473163</name>
</gene>
<dbReference type="EMBL" id="KN825130">
    <property type="protein sequence ID" value="KIK94096.1"/>
    <property type="molecule type" value="Genomic_DNA"/>
</dbReference>